<dbReference type="OrthoDB" id="9798158at2"/>
<evidence type="ECO:0008006" key="3">
    <source>
        <dbReference type="Google" id="ProtNLM"/>
    </source>
</evidence>
<dbReference type="InterPro" id="IPR007460">
    <property type="entry name" value="BrnT_toxin"/>
</dbReference>
<proteinExistence type="predicted"/>
<dbReference type="Proteomes" id="UP000538666">
    <property type="component" value="Unassembled WGS sequence"/>
</dbReference>
<sequence>MSARRPENPIERCVGFEWDDWNTVKNWECHRVASEEAEDVFFHDPMLFRRDSGHSNAEARYQAMGETRGGRLLLVVFTVRKNLIRVISARDLNRKEQEAYRKYEKENS</sequence>
<accession>A0A841K5R3</accession>
<name>A0A841K5R3_9BACT</name>
<dbReference type="Gene3D" id="3.10.450.530">
    <property type="entry name" value="Ribonuclease toxin, BrnT, of type II toxin-antitoxin system"/>
    <property type="match status" value="1"/>
</dbReference>
<dbReference type="RefSeq" id="WP_050060466.1">
    <property type="nucleotide sequence ID" value="NZ_JACHEK010000010.1"/>
</dbReference>
<dbReference type="InterPro" id="IPR038573">
    <property type="entry name" value="BrnT_sf"/>
</dbReference>
<comment type="caution">
    <text evidence="1">The sequence shown here is derived from an EMBL/GenBank/DDBJ whole genome shotgun (WGS) entry which is preliminary data.</text>
</comment>
<evidence type="ECO:0000313" key="2">
    <source>
        <dbReference type="Proteomes" id="UP000538666"/>
    </source>
</evidence>
<organism evidence="1 2">
    <name type="scientific">Silvibacterium bohemicum</name>
    <dbReference type="NCBI Taxonomy" id="1577686"/>
    <lineage>
        <taxon>Bacteria</taxon>
        <taxon>Pseudomonadati</taxon>
        <taxon>Acidobacteriota</taxon>
        <taxon>Terriglobia</taxon>
        <taxon>Terriglobales</taxon>
        <taxon>Acidobacteriaceae</taxon>
        <taxon>Silvibacterium</taxon>
    </lineage>
</organism>
<evidence type="ECO:0000313" key="1">
    <source>
        <dbReference type="EMBL" id="MBB6146481.1"/>
    </source>
</evidence>
<dbReference type="EMBL" id="JACHEK010000010">
    <property type="protein sequence ID" value="MBB6146481.1"/>
    <property type="molecule type" value="Genomic_DNA"/>
</dbReference>
<gene>
    <name evidence="1" type="ORF">HNQ77_004460</name>
</gene>
<protein>
    <recommendedName>
        <fullName evidence="3">BrnT family toxin</fullName>
    </recommendedName>
</protein>
<reference evidence="1 2" key="1">
    <citation type="submission" date="2020-08" db="EMBL/GenBank/DDBJ databases">
        <title>Genomic Encyclopedia of Type Strains, Phase IV (KMG-IV): sequencing the most valuable type-strain genomes for metagenomic binning, comparative biology and taxonomic classification.</title>
        <authorList>
            <person name="Goeker M."/>
        </authorList>
    </citation>
    <scope>NUCLEOTIDE SEQUENCE [LARGE SCALE GENOMIC DNA]</scope>
    <source>
        <strain evidence="1 2">DSM 103733</strain>
    </source>
</reference>
<dbReference type="Pfam" id="PF04365">
    <property type="entry name" value="BrnT_toxin"/>
    <property type="match status" value="1"/>
</dbReference>
<dbReference type="AlphaFoldDB" id="A0A841K5R3"/>
<keyword evidence="2" id="KW-1185">Reference proteome</keyword>